<dbReference type="Proteomes" id="UP000663836">
    <property type="component" value="Unassembled WGS sequence"/>
</dbReference>
<comment type="caution">
    <text evidence="1">The sequence shown here is derived from an EMBL/GenBank/DDBJ whole genome shotgun (WGS) entry which is preliminary data.</text>
</comment>
<organism evidence="1 2">
    <name type="scientific">Rotaria sordida</name>
    <dbReference type="NCBI Taxonomy" id="392033"/>
    <lineage>
        <taxon>Eukaryota</taxon>
        <taxon>Metazoa</taxon>
        <taxon>Spiralia</taxon>
        <taxon>Gnathifera</taxon>
        <taxon>Rotifera</taxon>
        <taxon>Eurotatoria</taxon>
        <taxon>Bdelloidea</taxon>
        <taxon>Philodinida</taxon>
        <taxon>Philodinidae</taxon>
        <taxon>Rotaria</taxon>
    </lineage>
</organism>
<proteinExistence type="predicted"/>
<reference evidence="1" key="1">
    <citation type="submission" date="2021-02" db="EMBL/GenBank/DDBJ databases">
        <authorList>
            <person name="Nowell W R."/>
        </authorList>
    </citation>
    <scope>NUCLEOTIDE SEQUENCE</scope>
</reference>
<accession>A0A820JZV3</accession>
<name>A0A820JZV3_9BILA</name>
<evidence type="ECO:0000313" key="1">
    <source>
        <dbReference type="EMBL" id="CAF4333406.1"/>
    </source>
</evidence>
<feature type="non-terminal residue" evidence="1">
    <location>
        <position position="35"/>
    </location>
</feature>
<protein>
    <submittedName>
        <fullName evidence="1">Uncharacterized protein</fullName>
    </submittedName>
</protein>
<gene>
    <name evidence="1" type="ORF">JBS370_LOCUS41386</name>
</gene>
<dbReference type="AlphaFoldDB" id="A0A820JZV3"/>
<sequence>MDDSRTRRLVVEISYFEAYRDAQLQNRELKTELVR</sequence>
<dbReference type="EMBL" id="CAJOBD010045187">
    <property type="protein sequence ID" value="CAF4333406.1"/>
    <property type="molecule type" value="Genomic_DNA"/>
</dbReference>
<evidence type="ECO:0000313" key="2">
    <source>
        <dbReference type="Proteomes" id="UP000663836"/>
    </source>
</evidence>